<dbReference type="Proteomes" id="UP001150603">
    <property type="component" value="Unassembled WGS sequence"/>
</dbReference>
<name>A0ACC1J6M5_9FUNG</name>
<evidence type="ECO:0000313" key="2">
    <source>
        <dbReference type="Proteomes" id="UP001150603"/>
    </source>
</evidence>
<accession>A0ACC1J6M5</accession>
<feature type="non-terminal residue" evidence="1">
    <location>
        <position position="357"/>
    </location>
</feature>
<comment type="caution">
    <text evidence="1">The sequence shown here is derived from an EMBL/GenBank/DDBJ whole genome shotgun (WGS) entry which is preliminary data.</text>
</comment>
<gene>
    <name evidence="1" type="ORF">FBU59_004067</name>
</gene>
<proteinExistence type="predicted"/>
<dbReference type="EMBL" id="JANBPW010002795">
    <property type="protein sequence ID" value="KAJ1939598.1"/>
    <property type="molecule type" value="Genomic_DNA"/>
</dbReference>
<evidence type="ECO:0000313" key="1">
    <source>
        <dbReference type="EMBL" id="KAJ1939598.1"/>
    </source>
</evidence>
<organism evidence="1 2">
    <name type="scientific">Linderina macrospora</name>
    <dbReference type="NCBI Taxonomy" id="4868"/>
    <lineage>
        <taxon>Eukaryota</taxon>
        <taxon>Fungi</taxon>
        <taxon>Fungi incertae sedis</taxon>
        <taxon>Zoopagomycota</taxon>
        <taxon>Kickxellomycotina</taxon>
        <taxon>Kickxellomycetes</taxon>
        <taxon>Kickxellales</taxon>
        <taxon>Kickxellaceae</taxon>
        <taxon>Linderina</taxon>
    </lineage>
</organism>
<reference evidence="1" key="1">
    <citation type="submission" date="2022-07" db="EMBL/GenBank/DDBJ databases">
        <title>Phylogenomic reconstructions and comparative analyses of Kickxellomycotina fungi.</title>
        <authorList>
            <person name="Reynolds N.K."/>
            <person name="Stajich J.E."/>
            <person name="Barry K."/>
            <person name="Grigoriev I.V."/>
            <person name="Crous P."/>
            <person name="Smith M.E."/>
        </authorList>
    </citation>
    <scope>NUCLEOTIDE SEQUENCE</scope>
    <source>
        <strain evidence="1">NRRL 5244</strain>
    </source>
</reference>
<sequence length="357" mass="39031">MSMEESGFGKCISQESHQQIWIGVLLVLVGGATLNVGLNLQKYAFRKREEKLKADEAALEAAKSKAKTTSPSAASQVFFYSTGALNGRPSGKRSSAFTTDDLPTEAALSAIFPFSPSTRNDDSGRMPGHGLGIRKTQTTQAQVSEIFEMQNIQLQQPDGSIPREIDVPPPMAQHRPSWPRRIRSKLSVSLADTAFGSPIWTIGLVIFILGNVINFIALQFAPQSLVAPLGALSLVTNVIIAPLLNHEKIGLYDIGGILLIICGCIVVVVFSGIVQQDYRLCVLIQLLKAKATVVYLCLIFAAIMSVYLFLRAVEKESERYSRENIRLPDEDDFNTSEMDNCDQLACAGVSNARHERS</sequence>
<keyword evidence="2" id="KW-1185">Reference proteome</keyword>
<protein>
    <submittedName>
        <fullName evidence="1">Uncharacterized protein</fullName>
    </submittedName>
</protein>